<dbReference type="Gene3D" id="3.30.56.10">
    <property type="match status" value="2"/>
</dbReference>
<evidence type="ECO:0000256" key="5">
    <source>
        <dbReference type="ARBA" id="ARBA00012814"/>
    </source>
</evidence>
<evidence type="ECO:0000259" key="19">
    <source>
        <dbReference type="PROSITE" id="PS50886"/>
    </source>
</evidence>
<evidence type="ECO:0000259" key="21">
    <source>
        <dbReference type="PROSITE" id="PS51483"/>
    </source>
</evidence>
<dbReference type="Pfam" id="PF01588">
    <property type="entry name" value="tRNA_bind"/>
    <property type="match status" value="1"/>
</dbReference>
<keyword evidence="12" id="KW-0067">ATP-binding</keyword>
<dbReference type="EMBL" id="MLJW01000138">
    <property type="protein sequence ID" value="OIQ97055.1"/>
    <property type="molecule type" value="Genomic_DNA"/>
</dbReference>
<dbReference type="InterPro" id="IPR009061">
    <property type="entry name" value="DNA-bd_dom_put_sf"/>
</dbReference>
<evidence type="ECO:0000256" key="3">
    <source>
        <dbReference type="ARBA" id="ARBA00008653"/>
    </source>
</evidence>
<evidence type="ECO:0000256" key="17">
    <source>
        <dbReference type="ARBA" id="ARBA00033189"/>
    </source>
</evidence>
<evidence type="ECO:0000313" key="22">
    <source>
        <dbReference type="EMBL" id="OIQ97055.1"/>
    </source>
</evidence>
<gene>
    <name evidence="22" type="primary">pheT_6</name>
    <name evidence="22" type="ORF">GALL_208800</name>
</gene>
<keyword evidence="13" id="KW-0460">Magnesium</keyword>
<reference evidence="22" key="1">
    <citation type="submission" date="2016-10" db="EMBL/GenBank/DDBJ databases">
        <title>Sequence of Gallionella enrichment culture.</title>
        <authorList>
            <person name="Poehlein A."/>
            <person name="Muehling M."/>
            <person name="Daniel R."/>
        </authorList>
    </citation>
    <scope>NUCLEOTIDE SEQUENCE</scope>
</reference>
<comment type="subcellular location">
    <subcellularLocation>
        <location evidence="2">Cytoplasm</location>
    </subcellularLocation>
</comment>
<dbReference type="SUPFAM" id="SSF46955">
    <property type="entry name" value="Putative DNA-binding domain"/>
    <property type="match status" value="1"/>
</dbReference>
<keyword evidence="15" id="KW-0648">Protein biosynthesis</keyword>
<dbReference type="InterPro" id="IPR036690">
    <property type="entry name" value="Fdx_antiC-bd_sf"/>
</dbReference>
<protein>
    <recommendedName>
        <fullName evidence="6">Phenylalanine--tRNA ligase beta subunit</fullName>
        <ecNumber evidence="5">6.1.1.20</ecNumber>
    </recommendedName>
    <alternativeName>
        <fullName evidence="17">Phenylalanyl-tRNA synthetase beta subunit</fullName>
    </alternativeName>
</protein>
<dbReference type="FunFam" id="2.40.50.140:FF:000045">
    <property type="entry name" value="Phenylalanine--tRNA ligase beta subunit"/>
    <property type="match status" value="1"/>
</dbReference>
<evidence type="ECO:0000259" key="20">
    <source>
        <dbReference type="PROSITE" id="PS51447"/>
    </source>
</evidence>
<dbReference type="InterPro" id="IPR045864">
    <property type="entry name" value="aa-tRNA-synth_II/BPL/LPL"/>
</dbReference>
<dbReference type="InterPro" id="IPR041616">
    <property type="entry name" value="PheRS_beta_core"/>
</dbReference>
<dbReference type="GO" id="GO:0000049">
    <property type="term" value="F:tRNA binding"/>
    <property type="evidence" value="ECO:0007669"/>
    <property type="project" value="UniProtKB-KW"/>
</dbReference>
<evidence type="ECO:0000256" key="16">
    <source>
        <dbReference type="ARBA" id="ARBA00023146"/>
    </source>
</evidence>
<organism evidence="22">
    <name type="scientific">mine drainage metagenome</name>
    <dbReference type="NCBI Taxonomy" id="410659"/>
    <lineage>
        <taxon>unclassified sequences</taxon>
        <taxon>metagenomes</taxon>
        <taxon>ecological metagenomes</taxon>
    </lineage>
</organism>
<dbReference type="SMART" id="SM00896">
    <property type="entry name" value="FDX-ACB"/>
    <property type="match status" value="1"/>
</dbReference>
<evidence type="ECO:0000256" key="12">
    <source>
        <dbReference type="ARBA" id="ARBA00022840"/>
    </source>
</evidence>
<dbReference type="PROSITE" id="PS51483">
    <property type="entry name" value="B5"/>
    <property type="match status" value="1"/>
</dbReference>
<proteinExistence type="inferred from homology"/>
<evidence type="ECO:0000256" key="6">
    <source>
        <dbReference type="ARBA" id="ARBA00017032"/>
    </source>
</evidence>
<dbReference type="PANTHER" id="PTHR10947">
    <property type="entry name" value="PHENYLALANYL-TRNA SYNTHETASE BETA CHAIN AND LEUCINE-RICH REPEAT-CONTAINING PROTEIN 47"/>
    <property type="match status" value="1"/>
</dbReference>
<evidence type="ECO:0000256" key="18">
    <source>
        <dbReference type="ARBA" id="ARBA00049255"/>
    </source>
</evidence>
<dbReference type="InterPro" id="IPR045060">
    <property type="entry name" value="Phe-tRNA-ligase_IIc_bsu"/>
</dbReference>
<comment type="caution">
    <text evidence="22">The sequence shown here is derived from an EMBL/GenBank/DDBJ whole genome shotgun (WGS) entry which is preliminary data.</text>
</comment>
<dbReference type="SMART" id="SM00873">
    <property type="entry name" value="B3_4"/>
    <property type="match status" value="1"/>
</dbReference>
<dbReference type="HAMAP" id="MF_00283">
    <property type="entry name" value="Phe_tRNA_synth_beta1"/>
    <property type="match status" value="1"/>
</dbReference>
<keyword evidence="9 22" id="KW-0436">Ligase</keyword>
<dbReference type="Pfam" id="PF03147">
    <property type="entry name" value="FDX-ACB"/>
    <property type="match status" value="1"/>
</dbReference>
<dbReference type="PROSITE" id="PS50886">
    <property type="entry name" value="TRBD"/>
    <property type="match status" value="1"/>
</dbReference>
<sequence>MKLSLNWLKDYVRLDASVDEIARAITFLGLEVEGVVQTGAPKLDQVVVGEVLTRDKHPNADKLSVCTVDVGLAGGVKTIVCGAQNYKVGDRVPVALPGAVLPGNFVIKQSKIRGQSSDGMMCSAKELGAAEDASGLMILAGRPALGTPINDVLPAGDTVIDIEVTPNRPDCLCHLGVARELAAWFKKDLVYPEIKFSGVVDENVLGANRHDLLTGVRVEAPDDCPLYSAHIVAGVKIGPSPEWMQSRLLAAGLRPINNIVDVTNFVLLEYGQPLHAFDAKKLAGRQIVVRRANDGEKLVTLDGKERSLSSRMLVIADAERPVVVAGVMGGENSGVDETTTDIVLEAALFKRQSVRWTSKTLGLSSDSSYRFERGVDSHSTLEAARRAVDLIVATAGGRVVSPVFKVGGDKPWKREIAVTTPYIRERLGFSIPDDEMRQSLEALELRIVREEPAQGGGLAWTVSVPSWRDDLDRPIDLVEEVLRLYGTDRIPQAVVKSPGLIGEDDPVVTYNRRVNAYLVGHDFHECVNLTLRPEKELATWASQAAAEGLRLSNPFVEDQSNLRGSLVPGLLESLRLNQSRGVAVSRLFETGRVFLDRNGQLLECVAVAFVIAETEERPWKRREPADFYGAKHHAEALAKAAGVDISRLVHGSSATPGLGWQSNQAACAGEIGHGWLAQFGLVDLALTKAAGVAGRVIGGQFVILPEKLGGETARRRFVPFSLYPAALRDIALVVESGVPAEEVRKALTKVARAAVGTTFTLEGVEVFDVYQGAGLPEGRKSLAFSLTFRSPERTLTDDEVNGVFNRIQDEIVKAGYVVRK</sequence>
<comment type="subunit">
    <text evidence="4">Tetramer of two alpha and two beta subunits.</text>
</comment>
<accession>A0A1J5RYR5</accession>
<dbReference type="Gene3D" id="2.40.50.140">
    <property type="entry name" value="Nucleic acid-binding proteins"/>
    <property type="match status" value="1"/>
</dbReference>
<dbReference type="SMART" id="SM00874">
    <property type="entry name" value="B5"/>
    <property type="match status" value="1"/>
</dbReference>
<dbReference type="SUPFAM" id="SSF56037">
    <property type="entry name" value="PheT/TilS domain"/>
    <property type="match status" value="1"/>
</dbReference>
<dbReference type="GO" id="GO:0004826">
    <property type="term" value="F:phenylalanine-tRNA ligase activity"/>
    <property type="evidence" value="ECO:0007669"/>
    <property type="project" value="UniProtKB-EC"/>
</dbReference>
<dbReference type="Gene3D" id="3.30.70.380">
    <property type="entry name" value="Ferrodoxin-fold anticodon-binding domain"/>
    <property type="match status" value="1"/>
</dbReference>
<name>A0A1J5RYR5_9ZZZZ</name>
<dbReference type="InterPro" id="IPR002547">
    <property type="entry name" value="tRNA-bd_dom"/>
</dbReference>
<dbReference type="Pfam" id="PF03484">
    <property type="entry name" value="B5"/>
    <property type="match status" value="1"/>
</dbReference>
<dbReference type="GO" id="GO:0005524">
    <property type="term" value="F:ATP binding"/>
    <property type="evidence" value="ECO:0007669"/>
    <property type="project" value="UniProtKB-KW"/>
</dbReference>
<keyword evidence="11" id="KW-0547">Nucleotide-binding</keyword>
<dbReference type="SUPFAM" id="SSF55681">
    <property type="entry name" value="Class II aaRS and biotin synthetases"/>
    <property type="match status" value="1"/>
</dbReference>
<dbReference type="InterPro" id="IPR005121">
    <property type="entry name" value="Fdx_antiC-bd"/>
</dbReference>
<keyword evidence="14" id="KW-0694">RNA-binding</keyword>
<feature type="domain" description="FDX-ACB" evidence="20">
    <location>
        <begin position="721"/>
        <end position="819"/>
    </location>
</feature>
<evidence type="ECO:0000256" key="13">
    <source>
        <dbReference type="ARBA" id="ARBA00022842"/>
    </source>
</evidence>
<dbReference type="InterPro" id="IPR012340">
    <property type="entry name" value="NA-bd_OB-fold"/>
</dbReference>
<dbReference type="InterPro" id="IPR020825">
    <property type="entry name" value="Phe-tRNA_synthase-like_B3/B4"/>
</dbReference>
<evidence type="ECO:0000256" key="9">
    <source>
        <dbReference type="ARBA" id="ARBA00022598"/>
    </source>
</evidence>
<dbReference type="InterPro" id="IPR005147">
    <property type="entry name" value="tRNA_synthase_B5-dom"/>
</dbReference>
<keyword evidence="8" id="KW-0820">tRNA-binding</keyword>
<evidence type="ECO:0000256" key="10">
    <source>
        <dbReference type="ARBA" id="ARBA00022723"/>
    </source>
</evidence>
<dbReference type="NCBIfam" id="NF045760">
    <property type="entry name" value="YtpR"/>
    <property type="match status" value="1"/>
</dbReference>
<dbReference type="FunFam" id="3.50.40.10:FF:000001">
    <property type="entry name" value="Phenylalanine--tRNA ligase beta subunit"/>
    <property type="match status" value="1"/>
</dbReference>
<dbReference type="PROSITE" id="PS51447">
    <property type="entry name" value="FDX_ACB"/>
    <property type="match status" value="1"/>
</dbReference>
<dbReference type="Gene3D" id="3.50.40.10">
    <property type="entry name" value="Phenylalanyl-trna Synthetase, Chain B, domain 3"/>
    <property type="match status" value="1"/>
</dbReference>
<dbReference type="InterPro" id="IPR005146">
    <property type="entry name" value="B3/B4_tRNA-bd"/>
</dbReference>
<dbReference type="Gene3D" id="3.30.930.10">
    <property type="entry name" value="Bira Bifunctional Protein, Domain 2"/>
    <property type="match status" value="1"/>
</dbReference>
<evidence type="ECO:0000256" key="7">
    <source>
        <dbReference type="ARBA" id="ARBA00022490"/>
    </source>
</evidence>
<evidence type="ECO:0000256" key="2">
    <source>
        <dbReference type="ARBA" id="ARBA00004496"/>
    </source>
</evidence>
<dbReference type="Pfam" id="PF17759">
    <property type="entry name" value="tRNA_synthFbeta"/>
    <property type="match status" value="1"/>
</dbReference>
<keyword evidence="7" id="KW-0963">Cytoplasm</keyword>
<evidence type="ECO:0000256" key="1">
    <source>
        <dbReference type="ARBA" id="ARBA00001946"/>
    </source>
</evidence>
<evidence type="ECO:0000256" key="4">
    <source>
        <dbReference type="ARBA" id="ARBA00011209"/>
    </source>
</evidence>
<comment type="similarity">
    <text evidence="3">Belongs to the phenylalanyl-tRNA synthetase beta subunit family. Type 1 subfamily.</text>
</comment>
<comment type="cofactor">
    <cofactor evidence="1">
        <name>Mg(2+)</name>
        <dbReference type="ChEBI" id="CHEBI:18420"/>
    </cofactor>
</comment>
<feature type="domain" description="B5" evidence="21">
    <location>
        <begin position="411"/>
        <end position="492"/>
    </location>
</feature>
<comment type="catalytic activity">
    <reaction evidence="18">
        <text>tRNA(Phe) + L-phenylalanine + ATP = L-phenylalanyl-tRNA(Phe) + AMP + diphosphate + H(+)</text>
        <dbReference type="Rhea" id="RHEA:19413"/>
        <dbReference type="Rhea" id="RHEA-COMP:9668"/>
        <dbReference type="Rhea" id="RHEA-COMP:9699"/>
        <dbReference type="ChEBI" id="CHEBI:15378"/>
        <dbReference type="ChEBI" id="CHEBI:30616"/>
        <dbReference type="ChEBI" id="CHEBI:33019"/>
        <dbReference type="ChEBI" id="CHEBI:58095"/>
        <dbReference type="ChEBI" id="CHEBI:78442"/>
        <dbReference type="ChEBI" id="CHEBI:78531"/>
        <dbReference type="ChEBI" id="CHEBI:456215"/>
        <dbReference type="EC" id="6.1.1.20"/>
    </reaction>
</comment>
<feature type="domain" description="TRNA-binding" evidence="19">
    <location>
        <begin position="40"/>
        <end position="150"/>
    </location>
</feature>
<evidence type="ECO:0000256" key="15">
    <source>
        <dbReference type="ARBA" id="ARBA00022917"/>
    </source>
</evidence>
<dbReference type="PANTHER" id="PTHR10947:SF0">
    <property type="entry name" value="PHENYLALANINE--TRNA LIGASE BETA SUBUNIT"/>
    <property type="match status" value="1"/>
</dbReference>
<evidence type="ECO:0000256" key="14">
    <source>
        <dbReference type="ARBA" id="ARBA00022884"/>
    </source>
</evidence>
<dbReference type="CDD" id="cd02796">
    <property type="entry name" value="tRNA_bind_bactPheRS"/>
    <property type="match status" value="1"/>
</dbReference>
<keyword evidence="16" id="KW-0030">Aminoacyl-tRNA synthetase</keyword>
<dbReference type="GO" id="GO:0000287">
    <property type="term" value="F:magnesium ion binding"/>
    <property type="evidence" value="ECO:0007669"/>
    <property type="project" value="InterPro"/>
</dbReference>
<dbReference type="GO" id="GO:0009328">
    <property type="term" value="C:phenylalanine-tRNA ligase complex"/>
    <property type="evidence" value="ECO:0007669"/>
    <property type="project" value="TreeGrafter"/>
</dbReference>
<dbReference type="NCBIfam" id="TIGR00472">
    <property type="entry name" value="pheT_bact"/>
    <property type="match status" value="1"/>
</dbReference>
<dbReference type="Pfam" id="PF03483">
    <property type="entry name" value="B3_4"/>
    <property type="match status" value="1"/>
</dbReference>
<dbReference type="AlphaFoldDB" id="A0A1J5RYR5"/>
<evidence type="ECO:0000256" key="11">
    <source>
        <dbReference type="ARBA" id="ARBA00022741"/>
    </source>
</evidence>
<dbReference type="EC" id="6.1.1.20" evidence="5"/>
<dbReference type="GO" id="GO:0006432">
    <property type="term" value="P:phenylalanyl-tRNA aminoacylation"/>
    <property type="evidence" value="ECO:0007669"/>
    <property type="project" value="InterPro"/>
</dbReference>
<dbReference type="InterPro" id="IPR004532">
    <property type="entry name" value="Phe-tRNA-ligase_IIc_bsu_bact"/>
</dbReference>
<dbReference type="SUPFAM" id="SSF50249">
    <property type="entry name" value="Nucleic acid-binding proteins"/>
    <property type="match status" value="1"/>
</dbReference>
<dbReference type="InterPro" id="IPR033714">
    <property type="entry name" value="tRNA_bind_bactPheRS"/>
</dbReference>
<evidence type="ECO:0000256" key="8">
    <source>
        <dbReference type="ARBA" id="ARBA00022555"/>
    </source>
</evidence>
<keyword evidence="10" id="KW-0479">Metal-binding</keyword>
<dbReference type="SUPFAM" id="SSF54991">
    <property type="entry name" value="Anticodon-binding domain of PheRS"/>
    <property type="match status" value="1"/>
</dbReference>